<dbReference type="Pfam" id="PF00098">
    <property type="entry name" value="zf-CCHC"/>
    <property type="match status" value="1"/>
</dbReference>
<sequence>MTGALECWNCGACDHFARDCPFVFEINAVHHLNQLHQRSRWRGGVYYGPSLRHLLPARPGPGAPGGPDVLPGGGFNDPLPPPTPPPCRPPSWVSYSCLYNAFFYSFIHPWSVRWTQSSQNTSALLIGVDNPIISTCGRALDELRAELARLREHTDAGIARLREENAALQKRQESGVASSYSLNF</sequence>
<evidence type="ECO:0000256" key="3">
    <source>
        <dbReference type="SAM" id="MobiDB-lite"/>
    </source>
</evidence>
<reference evidence="5" key="2">
    <citation type="submission" date="2023-01" db="EMBL/GenBank/DDBJ databases">
        <authorList>
            <person name="Petersen C."/>
        </authorList>
    </citation>
    <scope>NUCLEOTIDE SEQUENCE</scope>
    <source>
        <strain evidence="5">IBT 17514</strain>
    </source>
</reference>
<evidence type="ECO:0000256" key="1">
    <source>
        <dbReference type="PROSITE-ProRule" id="PRU00047"/>
    </source>
</evidence>
<keyword evidence="1" id="KW-0863">Zinc-finger</keyword>
<feature type="region of interest" description="Disordered" evidence="3">
    <location>
        <begin position="57"/>
        <end position="83"/>
    </location>
</feature>
<evidence type="ECO:0000256" key="2">
    <source>
        <dbReference type="SAM" id="Coils"/>
    </source>
</evidence>
<feature type="coiled-coil region" evidence="2">
    <location>
        <begin position="133"/>
        <end position="171"/>
    </location>
</feature>
<dbReference type="SUPFAM" id="SSF57756">
    <property type="entry name" value="Retrovirus zinc finger-like domains"/>
    <property type="match status" value="1"/>
</dbReference>
<dbReference type="Proteomes" id="UP001215712">
    <property type="component" value="Unassembled WGS sequence"/>
</dbReference>
<keyword evidence="6" id="KW-1185">Reference proteome</keyword>
<protein>
    <recommendedName>
        <fullName evidence="4">CCHC-type domain-containing protein</fullName>
    </recommendedName>
</protein>
<keyword evidence="1" id="KW-0479">Metal-binding</keyword>
<evidence type="ECO:0000313" key="6">
    <source>
        <dbReference type="Proteomes" id="UP001215712"/>
    </source>
</evidence>
<feature type="domain" description="CCHC-type" evidence="4">
    <location>
        <begin position="7"/>
        <end position="21"/>
    </location>
</feature>
<proteinExistence type="predicted"/>
<gene>
    <name evidence="5" type="ORF">N7493_011659</name>
</gene>
<comment type="caution">
    <text evidence="5">The sequence shown here is derived from an EMBL/GenBank/DDBJ whole genome shotgun (WGS) entry which is preliminary data.</text>
</comment>
<name>A0AAD6HA85_9EURO</name>
<evidence type="ECO:0000259" key="4">
    <source>
        <dbReference type="PROSITE" id="PS50158"/>
    </source>
</evidence>
<dbReference type="AlphaFoldDB" id="A0AAD6HA85"/>
<reference evidence="5" key="1">
    <citation type="journal article" date="2023" name="IMA Fungus">
        <title>Comparative genomic study of the Penicillium genus elucidates a diverse pangenome and 15 lateral gene transfer events.</title>
        <authorList>
            <person name="Petersen C."/>
            <person name="Sorensen T."/>
            <person name="Nielsen M.R."/>
            <person name="Sondergaard T.E."/>
            <person name="Sorensen J.L."/>
            <person name="Fitzpatrick D.A."/>
            <person name="Frisvad J.C."/>
            <person name="Nielsen K.L."/>
        </authorList>
    </citation>
    <scope>NUCLEOTIDE SEQUENCE</scope>
    <source>
        <strain evidence="5">IBT 17514</strain>
    </source>
</reference>
<accession>A0AAD6HA85</accession>
<dbReference type="GO" id="GO:0008270">
    <property type="term" value="F:zinc ion binding"/>
    <property type="evidence" value="ECO:0007669"/>
    <property type="project" value="UniProtKB-KW"/>
</dbReference>
<keyword evidence="2" id="KW-0175">Coiled coil</keyword>
<dbReference type="InterPro" id="IPR001878">
    <property type="entry name" value="Znf_CCHC"/>
</dbReference>
<dbReference type="InterPro" id="IPR036875">
    <property type="entry name" value="Znf_CCHC_sf"/>
</dbReference>
<dbReference type="PROSITE" id="PS50158">
    <property type="entry name" value="ZF_CCHC"/>
    <property type="match status" value="1"/>
</dbReference>
<dbReference type="GO" id="GO:0003676">
    <property type="term" value="F:nucleic acid binding"/>
    <property type="evidence" value="ECO:0007669"/>
    <property type="project" value="InterPro"/>
</dbReference>
<keyword evidence="1" id="KW-0862">Zinc</keyword>
<evidence type="ECO:0000313" key="5">
    <source>
        <dbReference type="EMBL" id="KAJ5703270.1"/>
    </source>
</evidence>
<organism evidence="5 6">
    <name type="scientific">Penicillium malachiteum</name>
    <dbReference type="NCBI Taxonomy" id="1324776"/>
    <lineage>
        <taxon>Eukaryota</taxon>
        <taxon>Fungi</taxon>
        <taxon>Dikarya</taxon>
        <taxon>Ascomycota</taxon>
        <taxon>Pezizomycotina</taxon>
        <taxon>Eurotiomycetes</taxon>
        <taxon>Eurotiomycetidae</taxon>
        <taxon>Eurotiales</taxon>
        <taxon>Aspergillaceae</taxon>
        <taxon>Penicillium</taxon>
    </lineage>
</organism>
<dbReference type="EMBL" id="JAQJAN010000023">
    <property type="protein sequence ID" value="KAJ5703270.1"/>
    <property type="molecule type" value="Genomic_DNA"/>
</dbReference>